<evidence type="ECO:0000313" key="3">
    <source>
        <dbReference type="Proteomes" id="UP001595685"/>
    </source>
</evidence>
<dbReference type="InterPro" id="IPR041657">
    <property type="entry name" value="HTH_17"/>
</dbReference>
<proteinExistence type="predicted"/>
<dbReference type="Pfam" id="PF12728">
    <property type="entry name" value="HTH_17"/>
    <property type="match status" value="1"/>
</dbReference>
<organism evidence="2 3">
    <name type="scientific">Aquipuribacter hungaricus</name>
    <dbReference type="NCBI Taxonomy" id="545624"/>
    <lineage>
        <taxon>Bacteria</taxon>
        <taxon>Bacillati</taxon>
        <taxon>Actinomycetota</taxon>
        <taxon>Actinomycetes</taxon>
        <taxon>Micrococcales</taxon>
        <taxon>Intrasporangiaceae</taxon>
        <taxon>Aquipuribacter</taxon>
    </lineage>
</organism>
<evidence type="ECO:0000259" key="1">
    <source>
        <dbReference type="Pfam" id="PF12728"/>
    </source>
</evidence>
<dbReference type="Proteomes" id="UP001595685">
    <property type="component" value="Unassembled WGS sequence"/>
</dbReference>
<feature type="domain" description="Helix-turn-helix" evidence="1">
    <location>
        <begin position="7"/>
        <end position="57"/>
    </location>
</feature>
<evidence type="ECO:0000313" key="2">
    <source>
        <dbReference type="EMBL" id="MFC3688930.1"/>
    </source>
</evidence>
<dbReference type="SUPFAM" id="SSF46955">
    <property type="entry name" value="Putative DNA-binding domain"/>
    <property type="match status" value="1"/>
</dbReference>
<dbReference type="EMBL" id="JBHRWW010000006">
    <property type="protein sequence ID" value="MFC3688930.1"/>
    <property type="molecule type" value="Genomic_DNA"/>
</dbReference>
<accession>A0ABV7WHH1</accession>
<keyword evidence="3" id="KW-1185">Reference proteome</keyword>
<protein>
    <submittedName>
        <fullName evidence="2">Helix-turn-helix transcriptional regulator</fullName>
    </submittedName>
</protein>
<name>A0ABV7WHH1_9MICO</name>
<reference evidence="3" key="1">
    <citation type="journal article" date="2019" name="Int. J. Syst. Evol. Microbiol.">
        <title>The Global Catalogue of Microorganisms (GCM) 10K type strain sequencing project: providing services to taxonomists for standard genome sequencing and annotation.</title>
        <authorList>
            <consortium name="The Broad Institute Genomics Platform"/>
            <consortium name="The Broad Institute Genome Sequencing Center for Infectious Disease"/>
            <person name="Wu L."/>
            <person name="Ma J."/>
        </authorList>
    </citation>
    <scope>NUCLEOTIDE SEQUENCE [LARGE SCALE GENOMIC DNA]</scope>
    <source>
        <strain evidence="3">NCAIM B.02333</strain>
    </source>
</reference>
<dbReference type="RefSeq" id="WP_340288249.1">
    <property type="nucleotide sequence ID" value="NZ_JBBEOI010000001.1"/>
</dbReference>
<dbReference type="InterPro" id="IPR009061">
    <property type="entry name" value="DNA-bd_dom_put_sf"/>
</dbReference>
<comment type="caution">
    <text evidence="2">The sequence shown here is derived from an EMBL/GenBank/DDBJ whole genome shotgun (WGS) entry which is preliminary data.</text>
</comment>
<gene>
    <name evidence="2" type="ORF">ACFOLH_11310</name>
</gene>
<sequence length="61" mass="7058">MSRTTHLSIAEVCAEIGVSRSTYYDWRAKGRGPRSLKLPNGEVRVRRHDLEQWLASCDELR</sequence>